<keyword evidence="6" id="KW-0966">Cell projection</keyword>
<protein>
    <submittedName>
        <fullName evidence="6">Flagellar hook length control protein FliK</fullName>
    </submittedName>
</protein>
<feature type="compositionally biased region" description="Low complexity" evidence="4">
    <location>
        <begin position="378"/>
        <end position="395"/>
    </location>
</feature>
<keyword evidence="3" id="KW-1005">Bacterial flagellum biogenesis</keyword>
<organism evidence="6 7">
    <name type="scientific">Citrobacter bitternis</name>
    <dbReference type="NCBI Taxonomy" id="1585982"/>
    <lineage>
        <taxon>Bacteria</taxon>
        <taxon>Pseudomonadati</taxon>
        <taxon>Pseudomonadota</taxon>
        <taxon>Gammaproteobacteria</taxon>
        <taxon>Enterobacterales</taxon>
        <taxon>Enterobacteriaceae</taxon>
        <taxon>Citrobacter</taxon>
    </lineage>
</organism>
<dbReference type="PANTHER" id="PTHR37533:SF2">
    <property type="entry name" value="FLAGELLAR HOOK-LENGTH CONTROL PROTEIN"/>
    <property type="match status" value="1"/>
</dbReference>
<comment type="function">
    <text evidence="1">Controls the length of the flagellar hook.</text>
</comment>
<sequence>MINLQKLLTTDVDATSGVQTGVGKTSGDTAQDFLALLAGALGGKTLTGSDAEGKTTLTLADLQAASGKSLKNLRALSSDDAQSPAQKLADLLARQTAKTDTDTLTTDSKTQVQTLLSGLTPETKSSVLAALGKTNTATDTAIKSATDDDSSDLNEEELAGLSALMAMLPHQQTAQLAPTKSTADVSTAANSALGATKRSGVDLASLAASAQKGDNANTALHVPPPSAGDDTAQQQAGIFGSALAPAAKQDADNATMTINTTASIAPVISNASSAQASAPISSAVLSAPLGSSEWQQTLSQHVTMFTRQGQQSAELHLHPEDLGQVQISLKLDDNLAQIQMVSPHSHVRQALEAALPTLRTSLAENGIQLGQSSISSESFAGQQQSFSQQQQQSSRTGGGSNLAAEEDEPLIVPASLQSAARGNSAVDIFA</sequence>
<name>A0ABW1PWZ2_9ENTR</name>
<evidence type="ECO:0000256" key="2">
    <source>
        <dbReference type="ARBA" id="ARBA00009149"/>
    </source>
</evidence>
<reference evidence="7" key="1">
    <citation type="journal article" date="2019" name="Int. J. Syst. Evol. Microbiol.">
        <title>The Global Catalogue of Microorganisms (GCM) 10K type strain sequencing project: providing services to taxonomists for standard genome sequencing and annotation.</title>
        <authorList>
            <consortium name="The Broad Institute Genomics Platform"/>
            <consortium name="The Broad Institute Genome Sequencing Center for Infectious Disease"/>
            <person name="Wu L."/>
            <person name="Ma J."/>
        </authorList>
    </citation>
    <scope>NUCLEOTIDE SEQUENCE [LARGE SCALE GENOMIC DNA]</scope>
    <source>
        <strain evidence="7">JCM30009</strain>
    </source>
</reference>
<evidence type="ECO:0000313" key="6">
    <source>
        <dbReference type="EMBL" id="MFC6121120.1"/>
    </source>
</evidence>
<accession>A0ABW1PWZ2</accession>
<proteinExistence type="inferred from homology"/>
<comment type="similarity">
    <text evidence="2">Belongs to the FliK family.</text>
</comment>
<dbReference type="InterPro" id="IPR038610">
    <property type="entry name" value="FliK-like_C_sf"/>
</dbReference>
<evidence type="ECO:0000256" key="3">
    <source>
        <dbReference type="ARBA" id="ARBA00022795"/>
    </source>
</evidence>
<dbReference type="Gene3D" id="3.30.750.140">
    <property type="match status" value="1"/>
</dbReference>
<dbReference type="CDD" id="cd17470">
    <property type="entry name" value="T3SS_Flik_C"/>
    <property type="match status" value="1"/>
</dbReference>
<dbReference type="EMBL" id="JBHSRG010000005">
    <property type="protein sequence ID" value="MFC6121120.1"/>
    <property type="molecule type" value="Genomic_DNA"/>
</dbReference>
<dbReference type="Proteomes" id="UP001596169">
    <property type="component" value="Unassembled WGS sequence"/>
</dbReference>
<comment type="caution">
    <text evidence="6">The sequence shown here is derived from an EMBL/GenBank/DDBJ whole genome shotgun (WGS) entry which is preliminary data.</text>
</comment>
<evidence type="ECO:0000256" key="1">
    <source>
        <dbReference type="ARBA" id="ARBA00003944"/>
    </source>
</evidence>
<dbReference type="PANTHER" id="PTHR37533">
    <property type="entry name" value="FLAGELLAR HOOK-LENGTH CONTROL PROTEIN"/>
    <property type="match status" value="1"/>
</dbReference>
<dbReference type="InterPro" id="IPR052563">
    <property type="entry name" value="FliK"/>
</dbReference>
<keyword evidence="6" id="KW-0969">Cilium</keyword>
<dbReference type="Pfam" id="PF02120">
    <property type="entry name" value="Flg_hook"/>
    <property type="match status" value="1"/>
</dbReference>
<feature type="region of interest" description="Disordered" evidence="4">
    <location>
        <begin position="378"/>
        <end position="430"/>
    </location>
</feature>
<dbReference type="InterPro" id="IPR001635">
    <property type="entry name" value="Flag_hook_Flik"/>
</dbReference>
<evidence type="ECO:0000256" key="4">
    <source>
        <dbReference type="SAM" id="MobiDB-lite"/>
    </source>
</evidence>
<dbReference type="NCBIfam" id="NF007514">
    <property type="entry name" value="PRK10118.1"/>
    <property type="match status" value="1"/>
</dbReference>
<evidence type="ECO:0000259" key="5">
    <source>
        <dbReference type="Pfam" id="PF02120"/>
    </source>
</evidence>
<evidence type="ECO:0000313" key="7">
    <source>
        <dbReference type="Proteomes" id="UP001596169"/>
    </source>
</evidence>
<dbReference type="RefSeq" id="WP_378108895.1">
    <property type="nucleotide sequence ID" value="NZ_JBHSRG010000005.1"/>
</dbReference>
<keyword evidence="6" id="KW-0282">Flagellum</keyword>
<feature type="domain" description="Flagellar hook-length control protein-like C-terminal" evidence="5">
    <location>
        <begin position="302"/>
        <end position="382"/>
    </location>
</feature>
<dbReference type="InterPro" id="IPR021136">
    <property type="entry name" value="Flagellar_hook_control-like_C"/>
</dbReference>
<dbReference type="PRINTS" id="PR01007">
    <property type="entry name" value="FLGHOOKFLIK"/>
</dbReference>
<keyword evidence="7" id="KW-1185">Reference proteome</keyword>
<gene>
    <name evidence="6" type="primary">fliK</name>
    <name evidence="6" type="ORF">ACFPZP_08635</name>
</gene>